<evidence type="ECO:0000256" key="1">
    <source>
        <dbReference type="SAM" id="MobiDB-lite"/>
    </source>
</evidence>
<gene>
    <name evidence="2" type="ORF">QCA50_000897</name>
</gene>
<reference evidence="2 3" key="1">
    <citation type="submission" date="2022-09" db="EMBL/GenBank/DDBJ databases">
        <authorList>
            <person name="Palmer J.M."/>
        </authorList>
    </citation>
    <scope>NUCLEOTIDE SEQUENCE [LARGE SCALE GENOMIC DNA]</scope>
    <source>
        <strain evidence="2 3">DSM 7382</strain>
    </source>
</reference>
<feature type="region of interest" description="Disordered" evidence="1">
    <location>
        <begin position="139"/>
        <end position="160"/>
    </location>
</feature>
<evidence type="ECO:0000313" key="2">
    <source>
        <dbReference type="EMBL" id="KAK7696244.1"/>
    </source>
</evidence>
<comment type="caution">
    <text evidence="2">The sequence shown here is derived from an EMBL/GenBank/DDBJ whole genome shotgun (WGS) entry which is preliminary data.</text>
</comment>
<dbReference type="EMBL" id="JASBNA010000001">
    <property type="protein sequence ID" value="KAK7696244.1"/>
    <property type="molecule type" value="Genomic_DNA"/>
</dbReference>
<keyword evidence="3" id="KW-1185">Reference proteome</keyword>
<sequence>MATLSSPYSSVGRPRMWVGGYYISFESTRTFMKELDIDDRGLPQERLEHAINTWFVDRNKLNILAGSIPHPKKGSKIEDGMLFMTQFAPAAASTTEPELTEGRNEEEVKQWLLTAGGLKLEELEWLSLEDKYNLTLRGTKPHRSARRGPDASNARHVSSEQLTRWASSGVRDLAEWLKQEAAEGRWTL</sequence>
<dbReference type="AlphaFoldDB" id="A0AAW0GXJ7"/>
<organism evidence="2 3">
    <name type="scientific">Cerrena zonata</name>
    <dbReference type="NCBI Taxonomy" id="2478898"/>
    <lineage>
        <taxon>Eukaryota</taxon>
        <taxon>Fungi</taxon>
        <taxon>Dikarya</taxon>
        <taxon>Basidiomycota</taxon>
        <taxon>Agaricomycotina</taxon>
        <taxon>Agaricomycetes</taxon>
        <taxon>Polyporales</taxon>
        <taxon>Cerrenaceae</taxon>
        <taxon>Cerrena</taxon>
    </lineage>
</organism>
<evidence type="ECO:0000313" key="3">
    <source>
        <dbReference type="Proteomes" id="UP001385951"/>
    </source>
</evidence>
<name>A0AAW0GXJ7_9APHY</name>
<protein>
    <submittedName>
        <fullName evidence="2">Uncharacterized protein</fullName>
    </submittedName>
</protein>
<proteinExistence type="predicted"/>
<accession>A0AAW0GXJ7</accession>
<dbReference type="Proteomes" id="UP001385951">
    <property type="component" value="Unassembled WGS sequence"/>
</dbReference>